<dbReference type="EMBL" id="CADIKH010000023">
    <property type="protein sequence ID" value="CAB3764203.1"/>
    <property type="molecule type" value="Genomic_DNA"/>
</dbReference>
<keyword evidence="3" id="KW-1185">Reference proteome</keyword>
<accession>A0A6J5ED65</accession>
<dbReference type="Proteomes" id="UP000494363">
    <property type="component" value="Unassembled WGS sequence"/>
</dbReference>
<protein>
    <submittedName>
        <fullName evidence="2">Uncharacterized protein</fullName>
    </submittedName>
</protein>
<proteinExistence type="predicted"/>
<sequence>MMLRMLCHGKAGSAPYFVEVQGTPLDLPNMPAGAFAIHSNPFAGSVHPLEPLFCVTHVETGARMTAADSNTYAVWLACRKAEKITPAMYAEGLTAMRAIAATATETRVPDPELYPEHSGNPDHSEVRGGQTFH</sequence>
<name>A0A6J5ED65_9BURK</name>
<evidence type="ECO:0000313" key="3">
    <source>
        <dbReference type="Proteomes" id="UP000494363"/>
    </source>
</evidence>
<dbReference type="RefSeq" id="WP_175228926.1">
    <property type="nucleotide sequence ID" value="NZ_CADIKH010000023.1"/>
</dbReference>
<organism evidence="2 3">
    <name type="scientific">Paraburkholderia humisilvae</name>
    <dbReference type="NCBI Taxonomy" id="627669"/>
    <lineage>
        <taxon>Bacteria</taxon>
        <taxon>Pseudomonadati</taxon>
        <taxon>Pseudomonadota</taxon>
        <taxon>Betaproteobacteria</taxon>
        <taxon>Burkholderiales</taxon>
        <taxon>Burkholderiaceae</taxon>
        <taxon>Paraburkholderia</taxon>
    </lineage>
</organism>
<reference evidence="2 3" key="1">
    <citation type="submission" date="2020-04" db="EMBL/GenBank/DDBJ databases">
        <authorList>
            <person name="De Canck E."/>
        </authorList>
    </citation>
    <scope>NUCLEOTIDE SEQUENCE [LARGE SCALE GENOMIC DNA]</scope>
    <source>
        <strain evidence="2 3">LMG 29542</strain>
    </source>
</reference>
<dbReference type="AlphaFoldDB" id="A0A6J5ED65"/>
<feature type="region of interest" description="Disordered" evidence="1">
    <location>
        <begin position="109"/>
        <end position="133"/>
    </location>
</feature>
<evidence type="ECO:0000256" key="1">
    <source>
        <dbReference type="SAM" id="MobiDB-lite"/>
    </source>
</evidence>
<gene>
    <name evidence="2" type="ORF">LMG29542_04813</name>
</gene>
<evidence type="ECO:0000313" key="2">
    <source>
        <dbReference type="EMBL" id="CAB3764203.1"/>
    </source>
</evidence>